<dbReference type="PRINTS" id="PR00037">
    <property type="entry name" value="HTHLACR"/>
</dbReference>
<feature type="domain" description="HTH deoR-type" evidence="4">
    <location>
        <begin position="13"/>
        <end position="68"/>
    </location>
</feature>
<evidence type="ECO:0000256" key="1">
    <source>
        <dbReference type="ARBA" id="ARBA00023015"/>
    </source>
</evidence>
<organism evidence="5 6">
    <name type="scientific">Kribbella aluminosa</name>
    <dbReference type="NCBI Taxonomy" id="416017"/>
    <lineage>
        <taxon>Bacteria</taxon>
        <taxon>Bacillati</taxon>
        <taxon>Actinomycetota</taxon>
        <taxon>Actinomycetes</taxon>
        <taxon>Propionibacteriales</taxon>
        <taxon>Kribbellaceae</taxon>
        <taxon>Kribbella</taxon>
    </lineage>
</organism>
<dbReference type="Gene3D" id="1.10.10.10">
    <property type="entry name" value="Winged helix-like DNA-binding domain superfamily/Winged helix DNA-binding domain"/>
    <property type="match status" value="1"/>
</dbReference>
<dbReference type="PROSITE" id="PS51000">
    <property type="entry name" value="HTH_DEOR_2"/>
    <property type="match status" value="1"/>
</dbReference>
<evidence type="ECO:0000313" key="6">
    <source>
        <dbReference type="Proteomes" id="UP000755585"/>
    </source>
</evidence>
<reference evidence="5 6" key="1">
    <citation type="submission" date="2021-03" db="EMBL/GenBank/DDBJ databases">
        <title>Sequencing the genomes of 1000 actinobacteria strains.</title>
        <authorList>
            <person name="Klenk H.-P."/>
        </authorList>
    </citation>
    <scope>NUCLEOTIDE SEQUENCE [LARGE SCALE GENOMIC DNA]</scope>
    <source>
        <strain evidence="5 6">DSM 18824</strain>
    </source>
</reference>
<dbReference type="InterPro" id="IPR046335">
    <property type="entry name" value="LacI/GalR-like_sensor"/>
</dbReference>
<protein>
    <submittedName>
        <fullName evidence="5">DNA-binding LacI/PurR family transcriptional regulator</fullName>
    </submittedName>
</protein>
<dbReference type="InterPro" id="IPR001034">
    <property type="entry name" value="DeoR_HTH"/>
</dbReference>
<dbReference type="Gene3D" id="3.40.50.2300">
    <property type="match status" value="2"/>
</dbReference>
<dbReference type="SUPFAM" id="SSF46785">
    <property type="entry name" value="Winged helix' DNA-binding domain"/>
    <property type="match status" value="1"/>
</dbReference>
<comment type="caution">
    <text evidence="5">The sequence shown here is derived from an EMBL/GenBank/DDBJ whole genome shotgun (WGS) entry which is preliminary data.</text>
</comment>
<proteinExistence type="predicted"/>
<sequence>MTDAVDGKPVLRAEERHRAILESVEKRGTVKISELAHQLGVSAVTLRVDVRELARNGLVARVHGGATRIAVPAGADGRPAGSPSTALYAPATRAPGAPTIGMVVPHSAYYYPKVVAGARSAADALGAKLVLGVSQNDVAEERSLVTRLLEAGIDGLVIATRLDPSRSRETEEWLRSIPVPTVLAERRVGRDSGSVEQVATDHEFGAYTAVRHLAGLGHHRIGLLHSDTITAPRLRAGYEEARSELGLEECASEVPRTLDGDSPAAVDQAAAALIECVRAGTADALLVHNDAAALPLVSRLRQAGIEIPGDLAVVTYDDELAALADPPLTAVGPPREAVGAAAVDLLMQRLREPRRPPHQLLLRPELRVRASCGALAAGASPIPVAL</sequence>
<dbReference type="GO" id="GO:0003677">
    <property type="term" value="F:DNA binding"/>
    <property type="evidence" value="ECO:0007669"/>
    <property type="project" value="UniProtKB-KW"/>
</dbReference>
<dbReference type="InterPro" id="IPR036390">
    <property type="entry name" value="WH_DNA-bd_sf"/>
</dbReference>
<keyword evidence="1" id="KW-0805">Transcription regulation</keyword>
<dbReference type="SMART" id="SM00420">
    <property type="entry name" value="HTH_DEOR"/>
    <property type="match status" value="1"/>
</dbReference>
<dbReference type="RefSeq" id="WP_209698711.1">
    <property type="nucleotide sequence ID" value="NZ_BAAAVU010000023.1"/>
</dbReference>
<name>A0ABS4UWX4_9ACTN</name>
<evidence type="ECO:0000259" key="4">
    <source>
        <dbReference type="PROSITE" id="PS51000"/>
    </source>
</evidence>
<dbReference type="Pfam" id="PF08220">
    <property type="entry name" value="HTH_DeoR"/>
    <property type="match status" value="1"/>
</dbReference>
<evidence type="ECO:0000256" key="3">
    <source>
        <dbReference type="ARBA" id="ARBA00023163"/>
    </source>
</evidence>
<evidence type="ECO:0000313" key="5">
    <source>
        <dbReference type="EMBL" id="MBP2356149.1"/>
    </source>
</evidence>
<dbReference type="PANTHER" id="PTHR30146">
    <property type="entry name" value="LACI-RELATED TRANSCRIPTIONAL REPRESSOR"/>
    <property type="match status" value="1"/>
</dbReference>
<evidence type="ECO:0000256" key="2">
    <source>
        <dbReference type="ARBA" id="ARBA00023125"/>
    </source>
</evidence>
<keyword evidence="6" id="KW-1185">Reference proteome</keyword>
<dbReference type="Proteomes" id="UP000755585">
    <property type="component" value="Unassembled WGS sequence"/>
</dbReference>
<keyword evidence="2 5" id="KW-0238">DNA-binding</keyword>
<dbReference type="Pfam" id="PF13377">
    <property type="entry name" value="Peripla_BP_3"/>
    <property type="match status" value="1"/>
</dbReference>
<dbReference type="PANTHER" id="PTHR30146:SF155">
    <property type="entry name" value="ALANINE RACEMASE"/>
    <property type="match status" value="1"/>
</dbReference>
<gene>
    <name evidence="5" type="ORF">JOF29_007259</name>
</gene>
<dbReference type="EMBL" id="JAGINT010000002">
    <property type="protein sequence ID" value="MBP2356149.1"/>
    <property type="molecule type" value="Genomic_DNA"/>
</dbReference>
<dbReference type="InterPro" id="IPR036388">
    <property type="entry name" value="WH-like_DNA-bd_sf"/>
</dbReference>
<accession>A0ABS4UWX4</accession>
<dbReference type="SUPFAM" id="SSF53822">
    <property type="entry name" value="Periplasmic binding protein-like I"/>
    <property type="match status" value="1"/>
</dbReference>
<keyword evidence="3" id="KW-0804">Transcription</keyword>
<dbReference type="InterPro" id="IPR028082">
    <property type="entry name" value="Peripla_BP_I"/>
</dbReference>